<protein>
    <submittedName>
        <fullName evidence="2">Uncharacterized protein</fullName>
    </submittedName>
</protein>
<dbReference type="Proteomes" id="UP000823775">
    <property type="component" value="Unassembled WGS sequence"/>
</dbReference>
<comment type="caution">
    <text evidence="2">The sequence shown here is derived from an EMBL/GenBank/DDBJ whole genome shotgun (WGS) entry which is preliminary data.</text>
</comment>
<sequence length="96" mass="9645">MADSISPAPSTDVQHPSVELVLATPASSKPSSNPGDVVTSTSPSPKPSSRYAALGGSVSLSADVGLTGTVSPPVTKEGLDFSTENMFEGALTEPKD</sequence>
<organism evidence="2 3">
    <name type="scientific">Datura stramonium</name>
    <name type="common">Jimsonweed</name>
    <name type="synonym">Common thornapple</name>
    <dbReference type="NCBI Taxonomy" id="4076"/>
    <lineage>
        <taxon>Eukaryota</taxon>
        <taxon>Viridiplantae</taxon>
        <taxon>Streptophyta</taxon>
        <taxon>Embryophyta</taxon>
        <taxon>Tracheophyta</taxon>
        <taxon>Spermatophyta</taxon>
        <taxon>Magnoliopsida</taxon>
        <taxon>eudicotyledons</taxon>
        <taxon>Gunneridae</taxon>
        <taxon>Pentapetalae</taxon>
        <taxon>asterids</taxon>
        <taxon>lamiids</taxon>
        <taxon>Solanales</taxon>
        <taxon>Solanaceae</taxon>
        <taxon>Solanoideae</taxon>
        <taxon>Datureae</taxon>
        <taxon>Datura</taxon>
    </lineage>
</organism>
<feature type="non-terminal residue" evidence="2">
    <location>
        <position position="96"/>
    </location>
</feature>
<name>A0ABS8SHS8_DATST</name>
<evidence type="ECO:0000256" key="1">
    <source>
        <dbReference type="SAM" id="MobiDB-lite"/>
    </source>
</evidence>
<feature type="compositionally biased region" description="Polar residues" evidence="1">
    <location>
        <begin position="25"/>
        <end position="34"/>
    </location>
</feature>
<accession>A0ABS8SHS8</accession>
<feature type="region of interest" description="Disordered" evidence="1">
    <location>
        <begin position="23"/>
        <end position="53"/>
    </location>
</feature>
<reference evidence="2 3" key="1">
    <citation type="journal article" date="2021" name="BMC Genomics">
        <title>Datura genome reveals duplications of psychoactive alkaloid biosynthetic genes and high mutation rate following tissue culture.</title>
        <authorList>
            <person name="Rajewski A."/>
            <person name="Carter-House D."/>
            <person name="Stajich J."/>
            <person name="Litt A."/>
        </authorList>
    </citation>
    <scope>NUCLEOTIDE SEQUENCE [LARGE SCALE GENOMIC DNA]</scope>
    <source>
        <strain evidence="2">AR-01</strain>
    </source>
</reference>
<evidence type="ECO:0000313" key="2">
    <source>
        <dbReference type="EMBL" id="MCD7458391.1"/>
    </source>
</evidence>
<keyword evidence="3" id="KW-1185">Reference proteome</keyword>
<gene>
    <name evidence="2" type="ORF">HAX54_038079</name>
</gene>
<proteinExistence type="predicted"/>
<feature type="compositionally biased region" description="Low complexity" evidence="1">
    <location>
        <begin position="39"/>
        <end position="49"/>
    </location>
</feature>
<dbReference type="EMBL" id="JACEIK010000518">
    <property type="protein sequence ID" value="MCD7458391.1"/>
    <property type="molecule type" value="Genomic_DNA"/>
</dbReference>
<evidence type="ECO:0000313" key="3">
    <source>
        <dbReference type="Proteomes" id="UP000823775"/>
    </source>
</evidence>